<gene>
    <name evidence="1" type="ordered locus">AMIS_20700</name>
</gene>
<dbReference type="PATRIC" id="fig|512565.3.peg.2071"/>
<dbReference type="AlphaFoldDB" id="I0H2Q3"/>
<dbReference type="KEGG" id="ams:AMIS_20700"/>
<dbReference type="STRING" id="512565.AMIS_20700"/>
<name>I0H2Q3_ACTM4</name>
<keyword evidence="2" id="KW-1185">Reference proteome</keyword>
<evidence type="ECO:0000313" key="1">
    <source>
        <dbReference type="EMBL" id="BAL87290.1"/>
    </source>
</evidence>
<accession>I0H2Q3</accession>
<dbReference type="Proteomes" id="UP000007882">
    <property type="component" value="Chromosome"/>
</dbReference>
<dbReference type="EMBL" id="AP012319">
    <property type="protein sequence ID" value="BAL87290.1"/>
    <property type="molecule type" value="Genomic_DNA"/>
</dbReference>
<sequence length="147" mass="15250">MPAGQVLSAALLARRVNTAKLTADSATFTAETSVLTVAGVLVAGWTYAIVADVRLSISTGTFPVNETNQLRIREDGVSGTQLNIGQYAILSNSGVGFTCRIHAEYTAVASGSKTFALTSQRNSGSANHQVRGSAAAPGFLFIELLSS</sequence>
<dbReference type="HOGENOM" id="CLU_1764079_0_0_11"/>
<evidence type="ECO:0000313" key="2">
    <source>
        <dbReference type="Proteomes" id="UP000007882"/>
    </source>
</evidence>
<proteinExistence type="predicted"/>
<dbReference type="RefSeq" id="WP_014442185.1">
    <property type="nucleotide sequence ID" value="NC_017093.1"/>
</dbReference>
<protein>
    <submittedName>
        <fullName evidence="1">Uncharacterized protein</fullName>
    </submittedName>
</protein>
<organism evidence="1 2">
    <name type="scientific">Actinoplanes missouriensis (strain ATCC 14538 / DSM 43046 / CBS 188.64 / JCM 3121 / NBRC 102363 / NCIMB 12654 / NRRL B-3342 / UNCC 431)</name>
    <dbReference type="NCBI Taxonomy" id="512565"/>
    <lineage>
        <taxon>Bacteria</taxon>
        <taxon>Bacillati</taxon>
        <taxon>Actinomycetota</taxon>
        <taxon>Actinomycetes</taxon>
        <taxon>Micromonosporales</taxon>
        <taxon>Micromonosporaceae</taxon>
        <taxon>Actinoplanes</taxon>
    </lineage>
</organism>
<reference evidence="1 2" key="1">
    <citation type="submission" date="2012-02" db="EMBL/GenBank/DDBJ databases">
        <title>Complete genome sequence of Actinoplanes missouriensis 431 (= NBRC 102363).</title>
        <authorList>
            <person name="Ohnishi Y."/>
            <person name="Ishikawa J."/>
            <person name="Sekine M."/>
            <person name="Hosoyama A."/>
            <person name="Harada T."/>
            <person name="Narita H."/>
            <person name="Hata T."/>
            <person name="Konno Y."/>
            <person name="Tutikane K."/>
            <person name="Fujita N."/>
            <person name="Horinouchi S."/>
            <person name="Hayakawa M."/>
        </authorList>
    </citation>
    <scope>NUCLEOTIDE SEQUENCE [LARGE SCALE GENOMIC DNA]</scope>
    <source>
        <strain evidence="2">ATCC 14538 / DSM 43046 / CBS 188.64 / JCM 3121 / NBRC 102363 / NCIMB 12654 / NRRL B-3342 / UNCC 431</strain>
    </source>
</reference>